<evidence type="ECO:0000256" key="10">
    <source>
        <dbReference type="SAM" id="Coils"/>
    </source>
</evidence>
<dbReference type="GO" id="GO:0004672">
    <property type="term" value="F:protein kinase activity"/>
    <property type="evidence" value="ECO:0007669"/>
    <property type="project" value="InterPro"/>
</dbReference>
<evidence type="ECO:0000256" key="5">
    <source>
        <dbReference type="ARBA" id="ARBA00022989"/>
    </source>
</evidence>
<keyword evidence="3 11" id="KW-0812">Transmembrane</keyword>
<dbReference type="GO" id="GO:0035556">
    <property type="term" value="P:intracellular signal transduction"/>
    <property type="evidence" value="ECO:0007669"/>
    <property type="project" value="InterPro"/>
</dbReference>
<evidence type="ECO:0000259" key="15">
    <source>
        <dbReference type="PROSITE" id="PS50125"/>
    </source>
</evidence>
<organism evidence="16 17">
    <name type="scientific">Clytia hemisphaerica</name>
    <dbReference type="NCBI Taxonomy" id="252671"/>
    <lineage>
        <taxon>Eukaryota</taxon>
        <taxon>Metazoa</taxon>
        <taxon>Cnidaria</taxon>
        <taxon>Hydrozoa</taxon>
        <taxon>Hydroidolina</taxon>
        <taxon>Leptothecata</taxon>
        <taxon>Obeliida</taxon>
        <taxon>Clytiidae</taxon>
        <taxon>Clytia</taxon>
    </lineage>
</organism>
<sequence length="1851" mass="207026">MYFACKLASLFILGLSNTSAFDYSNRRVIWNPRFTNPLTDPDFNDFDKSGWNVVAGGSGEYIHHKIALLVVFNDTGRVDLNFNSITFVSGLSENYYNTSDFVTDAAYSGSMCVQNQGLLTGISILQPDLPLMPNCEQSFFFSTVWTATNFGHSYISGVFFSQPFNNDPANERPILISPRHFGDWRAPLLDHMTFRIPPVKALGNEYKPDRIMLASPAPSSVEANEPFTLQLKMVNATGHTITSSFNSGLEIMCQVAYTHKWFERVGGLWLAQTDAVLKGADVVTSVINDKVIFARFQNGLANITMQIEDVFENLELNCTSKWPLANYRRFPDKEIHPYKAGGILVDYDVFNTYGGYLTHPSSNETHIKYQHFENQPNFFRGVLIVPINVTAQAGKSLHIILPSQWKATQFVNRKFKGPLKVEILDANGRRVTSGPDSMLKVHPKANSHLVKFSSDAVITLNRGYAEWQGSVTSPASNPIQIHFEALTNASLAIQTVNAPQFVVTTDVYPIINYNGQQIEGDTLEAIKYYLQYDNTGPLNDKALFQLKMHINTMDQLYANLKAEEDQIATFQTDFKVTNYLLMLGPSNDALLDGFVELSLGEDYPLVNYRSTDSKYSDKTRFPNFVRMRYSDGYQYSMICNFLKSRKWDNVVLVETVDQGIPMDFVTCARIFQIKYSMVAFPPVADNTTVISDEAIDNFFTQLKEINIKTIVNSATGAALNYIVAEATRRNLSHANGYQWIGTLGMNDHFPYNNEGMCNGVQGPTNLTCMETFRGTIMFKPNYATYGFDNGYWSAYKGLLQMAQEVIYSSNPSQKPPLPTDEEGLLQIGLLYDATYATITSLAGIIDDSMTWSTRNFIDRFMQVDHPVPLTGDSVIFDKNYDRSNYSAVLMQIDYSENMTIVGKESLIAKRYLYLGDDVAPYNISKDNVLKEVQITGQDMFYIPSPDSALISVTIKSCKSTMNLKHQTSEAMQDVNMTIRVPPAFFCTGGCGGMVSPDNHHMWENGKCIQQDTCSCKIDPFTNQQVYTGANCEVPSCPGCIFGDCVAPGNCTCHEAYINTDNTTNDCATPTCLKFGCHATNGECTGGDFCKCKPNYYGKDCSQKCDCVTGKCSDGNSGSGLCTCESSHTGSRCQTHIAVIAVPTTFVAMAILAVLFYIGRLYYKKIELNAQLMSTDWMVEWDTIMMRTAKDKSSAKTLSMISVVSMMSVKSDSEKVETTVFHNQGRWNGKDIVVKLIRKENIELDSRLRWEVKEMRDIKHPNLCLFIGACINTDHVAILNELCGKGSLEDILSNDDIDLGWDFRYSMLKDICRGMMYLQNTAIGSHGRLKSSNCLVDSRWTIKLSDYGMKSFKSGQEGVRVFAPENGIGVSLPKLDEMDECDYYSLLWTAPEIAASGVSHPDHVGYGSRAGDMYSFAIVMVQMCTRNPPFHEIDQLEPSEIVQIIGRLVKPPKTVNLVQCSDQENVTMDCLRPAIEEDELPNEEVQASLMMELIEMCWNEDPKSRPEFKYCLSELGKICPHRGELMDNLIELMEQYTTSLESIVAERTADIIVEKEKGDLLLGKMLPPLIAEELKLGKNPQPEYFASVTIYFSDCVGFGQICSNASPYQVVELLNDLYSIMDDIIESFDCYKVETIGDCYVVASGLPTRNGDDHAGEIASMALALMTTIDGVGYKNMPGSQVQLRMGLNTGPIVAGVVGLKMPRYCLFGDTMNTASRMESGGYALKIHMSESTYTVLKNLGGYQSICRGEREVKGKGRMTTYWLTGKDNSEYRIPSEDLAISASKHNFNIFPITKIKVIQDFGHPSRYMLHILHNIYNRTGIFHLLFIKHTPSASKQGKSHNCFTFGMFFIA</sequence>
<dbReference type="GO" id="GO:0004383">
    <property type="term" value="F:guanylate cyclase activity"/>
    <property type="evidence" value="ECO:0007669"/>
    <property type="project" value="UniProtKB-EC"/>
</dbReference>
<proteinExistence type="predicted"/>
<dbReference type="InterPro" id="IPR029787">
    <property type="entry name" value="Nucleotide_cyclase"/>
</dbReference>
<dbReference type="GO" id="GO:0007168">
    <property type="term" value="P:receptor guanylyl cyclase signaling pathway"/>
    <property type="evidence" value="ECO:0007669"/>
    <property type="project" value="TreeGrafter"/>
</dbReference>
<accession>A0A7M5UP17</accession>
<dbReference type="PROSITE" id="PS50026">
    <property type="entry name" value="EGF_3"/>
    <property type="match status" value="1"/>
</dbReference>
<dbReference type="EC" id="4.6.1.2" evidence="2"/>
<evidence type="ECO:0000259" key="14">
    <source>
        <dbReference type="PROSITE" id="PS50026"/>
    </source>
</evidence>
<dbReference type="InterPro" id="IPR028082">
    <property type="entry name" value="Peripla_BP_I"/>
</dbReference>
<dbReference type="Pfam" id="PF00211">
    <property type="entry name" value="Guanylate_cyc"/>
    <property type="match status" value="1"/>
</dbReference>
<comment type="caution">
    <text evidence="9">Lacks conserved residue(s) required for the propagation of feature annotation.</text>
</comment>
<feature type="chain" id="PRO_5029900249" description="guanylate cyclase" evidence="12">
    <location>
        <begin position="21"/>
        <end position="1851"/>
    </location>
</feature>
<evidence type="ECO:0000256" key="1">
    <source>
        <dbReference type="ARBA" id="ARBA00004167"/>
    </source>
</evidence>
<dbReference type="EnsemblMetazoa" id="CLYHEMT002245.1">
    <property type="protein sequence ID" value="CLYHEMP002245.1"/>
    <property type="gene ID" value="CLYHEMG002245"/>
</dbReference>
<feature type="transmembrane region" description="Helical" evidence="11">
    <location>
        <begin position="1136"/>
        <end position="1157"/>
    </location>
</feature>
<comment type="subcellular location">
    <subcellularLocation>
        <location evidence="1">Membrane</location>
        <topology evidence="1">Single-pass membrane protein</topology>
    </subcellularLocation>
</comment>
<feature type="domain" description="Protein kinase" evidence="13">
    <location>
        <begin position="1194"/>
        <end position="1517"/>
    </location>
</feature>
<name>A0A7M5UP17_9CNID</name>
<keyword evidence="9" id="KW-0245">EGF-like domain</keyword>
<dbReference type="PROSITE" id="PS50125">
    <property type="entry name" value="GUANYLATE_CYCLASE_2"/>
    <property type="match status" value="1"/>
</dbReference>
<keyword evidence="10" id="KW-0175">Coiled coil</keyword>
<dbReference type="GO" id="GO:0005524">
    <property type="term" value="F:ATP binding"/>
    <property type="evidence" value="ECO:0007669"/>
    <property type="project" value="InterPro"/>
</dbReference>
<evidence type="ECO:0000256" key="3">
    <source>
        <dbReference type="ARBA" id="ARBA00022692"/>
    </source>
</evidence>
<dbReference type="CDD" id="cd07302">
    <property type="entry name" value="CHD"/>
    <property type="match status" value="1"/>
</dbReference>
<dbReference type="InterPro" id="IPR001054">
    <property type="entry name" value="A/G_cyclase"/>
</dbReference>
<dbReference type="GO" id="GO:0005886">
    <property type="term" value="C:plasma membrane"/>
    <property type="evidence" value="ECO:0007669"/>
    <property type="project" value="TreeGrafter"/>
</dbReference>
<dbReference type="InterPro" id="IPR001828">
    <property type="entry name" value="ANF_lig-bd_rcpt"/>
</dbReference>
<dbReference type="SUPFAM" id="SSF56112">
    <property type="entry name" value="Protein kinase-like (PK-like)"/>
    <property type="match status" value="1"/>
</dbReference>
<dbReference type="PROSITE" id="PS00022">
    <property type="entry name" value="EGF_1"/>
    <property type="match status" value="1"/>
</dbReference>
<dbReference type="GO" id="GO:0001653">
    <property type="term" value="F:peptide receptor activity"/>
    <property type="evidence" value="ECO:0007669"/>
    <property type="project" value="TreeGrafter"/>
</dbReference>
<evidence type="ECO:0000256" key="7">
    <source>
        <dbReference type="ARBA" id="ARBA00023239"/>
    </source>
</evidence>
<dbReference type="InterPro" id="IPR001245">
    <property type="entry name" value="Ser-Thr/Tyr_kinase_cat_dom"/>
</dbReference>
<evidence type="ECO:0000256" key="2">
    <source>
        <dbReference type="ARBA" id="ARBA00012202"/>
    </source>
</evidence>
<dbReference type="FunFam" id="3.30.70.1230:FF:000015">
    <property type="entry name" value="Guanylate cyclase"/>
    <property type="match status" value="1"/>
</dbReference>
<feature type="signal peptide" evidence="12">
    <location>
        <begin position="1"/>
        <end position="20"/>
    </location>
</feature>
<dbReference type="Pfam" id="PF07714">
    <property type="entry name" value="PK_Tyr_Ser-Thr"/>
    <property type="match status" value="1"/>
</dbReference>
<evidence type="ECO:0000256" key="11">
    <source>
        <dbReference type="SAM" id="Phobius"/>
    </source>
</evidence>
<evidence type="ECO:0000313" key="17">
    <source>
        <dbReference type="Proteomes" id="UP000594262"/>
    </source>
</evidence>
<feature type="domain" description="EGF-like" evidence="14">
    <location>
        <begin position="1067"/>
        <end position="1101"/>
    </location>
</feature>
<keyword evidence="8" id="KW-0141">cGMP biosynthesis</keyword>
<dbReference type="PANTHER" id="PTHR11920">
    <property type="entry name" value="GUANYLYL CYCLASE"/>
    <property type="match status" value="1"/>
</dbReference>
<feature type="domain" description="Guanylate cyclase" evidence="15">
    <location>
        <begin position="1588"/>
        <end position="1718"/>
    </location>
</feature>
<evidence type="ECO:0000259" key="13">
    <source>
        <dbReference type="PROSITE" id="PS50011"/>
    </source>
</evidence>
<protein>
    <recommendedName>
        <fullName evidence="2">guanylate cyclase</fullName>
        <ecNumber evidence="2">4.6.1.2</ecNumber>
    </recommendedName>
</protein>
<dbReference type="Pfam" id="PF01094">
    <property type="entry name" value="ANF_receptor"/>
    <property type="match status" value="1"/>
</dbReference>
<keyword evidence="7" id="KW-0456">Lyase</keyword>
<dbReference type="InterPro" id="IPR011009">
    <property type="entry name" value="Kinase-like_dom_sf"/>
</dbReference>
<dbReference type="PROSITE" id="PS50011">
    <property type="entry name" value="PROTEIN_KINASE_DOM"/>
    <property type="match status" value="1"/>
</dbReference>
<dbReference type="Gene3D" id="3.30.70.1230">
    <property type="entry name" value="Nucleotide cyclase"/>
    <property type="match status" value="1"/>
</dbReference>
<dbReference type="PANTHER" id="PTHR11920:SF335">
    <property type="entry name" value="GUANYLATE CYCLASE"/>
    <property type="match status" value="1"/>
</dbReference>
<evidence type="ECO:0000256" key="9">
    <source>
        <dbReference type="PROSITE-ProRule" id="PRU00076"/>
    </source>
</evidence>
<dbReference type="SUPFAM" id="SSF55073">
    <property type="entry name" value="Nucleotide cyclase"/>
    <property type="match status" value="1"/>
</dbReference>
<dbReference type="GO" id="GO:0004016">
    <property type="term" value="F:adenylate cyclase activity"/>
    <property type="evidence" value="ECO:0007669"/>
    <property type="project" value="TreeGrafter"/>
</dbReference>
<keyword evidence="4" id="KW-0547">Nucleotide-binding</keyword>
<evidence type="ECO:0000256" key="12">
    <source>
        <dbReference type="SAM" id="SignalP"/>
    </source>
</evidence>
<evidence type="ECO:0000256" key="6">
    <source>
        <dbReference type="ARBA" id="ARBA00023136"/>
    </source>
</evidence>
<reference evidence="16" key="1">
    <citation type="submission" date="2021-01" db="UniProtKB">
        <authorList>
            <consortium name="EnsemblMetazoa"/>
        </authorList>
    </citation>
    <scope>IDENTIFICATION</scope>
</reference>
<dbReference type="OrthoDB" id="1890790at2759"/>
<dbReference type="SUPFAM" id="SSF53822">
    <property type="entry name" value="Periplasmic binding protein-like I"/>
    <property type="match status" value="1"/>
</dbReference>
<keyword evidence="9" id="KW-1015">Disulfide bond</keyword>
<dbReference type="Proteomes" id="UP000594262">
    <property type="component" value="Unplaced"/>
</dbReference>
<keyword evidence="5 11" id="KW-1133">Transmembrane helix</keyword>
<dbReference type="InterPro" id="IPR000742">
    <property type="entry name" value="EGF"/>
</dbReference>
<feature type="disulfide bond" evidence="9">
    <location>
        <begin position="1091"/>
        <end position="1100"/>
    </location>
</feature>
<keyword evidence="17" id="KW-1185">Reference proteome</keyword>
<evidence type="ECO:0000256" key="4">
    <source>
        <dbReference type="ARBA" id="ARBA00022741"/>
    </source>
</evidence>
<dbReference type="Gene3D" id="1.10.510.10">
    <property type="entry name" value="Transferase(Phosphotransferase) domain 1"/>
    <property type="match status" value="1"/>
</dbReference>
<evidence type="ECO:0000256" key="8">
    <source>
        <dbReference type="ARBA" id="ARBA00023293"/>
    </source>
</evidence>
<keyword evidence="6 11" id="KW-0472">Membrane</keyword>
<dbReference type="InterPro" id="IPR000719">
    <property type="entry name" value="Prot_kinase_dom"/>
</dbReference>
<dbReference type="Gene3D" id="3.40.50.2300">
    <property type="match status" value="2"/>
</dbReference>
<dbReference type="SMART" id="SM00220">
    <property type="entry name" value="S_TKc"/>
    <property type="match status" value="1"/>
</dbReference>
<dbReference type="SMART" id="SM00044">
    <property type="entry name" value="CYCc"/>
    <property type="match status" value="1"/>
</dbReference>
<keyword evidence="12" id="KW-0732">Signal</keyword>
<dbReference type="InterPro" id="IPR050401">
    <property type="entry name" value="Cyclic_nucleotide_synthase"/>
</dbReference>
<evidence type="ECO:0000313" key="16">
    <source>
        <dbReference type="EnsemblMetazoa" id="CLYHEMP002245.1"/>
    </source>
</evidence>
<feature type="coiled-coil region" evidence="10">
    <location>
        <begin position="546"/>
        <end position="573"/>
    </location>
</feature>